<accession>A0A160JFJ1</accession>
<dbReference type="GO" id="GO:0016740">
    <property type="term" value="F:transferase activity"/>
    <property type="evidence" value="ECO:0007669"/>
    <property type="project" value="UniProtKB-KW"/>
</dbReference>
<dbReference type="InterPro" id="IPR001763">
    <property type="entry name" value="Rhodanese-like_dom"/>
</dbReference>
<keyword evidence="3" id="KW-1185">Reference proteome</keyword>
<dbReference type="Pfam" id="PF00581">
    <property type="entry name" value="Rhodanese"/>
    <property type="match status" value="1"/>
</dbReference>
<feature type="domain" description="Rhodanese" evidence="1">
    <location>
        <begin position="18"/>
        <end position="106"/>
    </location>
</feature>
<keyword evidence="2" id="KW-0808">Transferase</keyword>
<dbReference type="RefSeq" id="WP_063634703.1">
    <property type="nucleotide sequence ID" value="NZ_CP015285.1"/>
</dbReference>
<gene>
    <name evidence="2" type="ORF">A6A40_06650</name>
</gene>
<evidence type="ECO:0000259" key="1">
    <source>
        <dbReference type="PROSITE" id="PS50206"/>
    </source>
</evidence>
<dbReference type="STRING" id="1226968.A6A40_06650"/>
<dbReference type="PANTHER" id="PTHR43031">
    <property type="entry name" value="FAD-DEPENDENT OXIDOREDUCTASE"/>
    <property type="match status" value="1"/>
</dbReference>
<evidence type="ECO:0000313" key="2">
    <source>
        <dbReference type="EMBL" id="ANC91606.1"/>
    </source>
</evidence>
<dbReference type="PANTHER" id="PTHR43031:SF17">
    <property type="entry name" value="SULFURTRANSFERASE YTWF-RELATED"/>
    <property type="match status" value="1"/>
</dbReference>
<dbReference type="SUPFAM" id="SSF52821">
    <property type="entry name" value="Rhodanese/Cell cycle control phosphatase"/>
    <property type="match status" value="1"/>
</dbReference>
<dbReference type="EMBL" id="CP015285">
    <property type="protein sequence ID" value="ANC91606.1"/>
    <property type="molecule type" value="Genomic_DNA"/>
</dbReference>
<name>A0A160JFJ1_9PROT</name>
<proteinExistence type="predicted"/>
<dbReference type="SMART" id="SM00450">
    <property type="entry name" value="RHOD"/>
    <property type="match status" value="1"/>
</dbReference>
<dbReference type="Gene3D" id="3.40.250.10">
    <property type="entry name" value="Rhodanese-like domain"/>
    <property type="match status" value="1"/>
</dbReference>
<dbReference type="InterPro" id="IPR050229">
    <property type="entry name" value="GlpE_sulfurtransferase"/>
</dbReference>
<dbReference type="PROSITE" id="PS50206">
    <property type="entry name" value="RHODANESE_3"/>
    <property type="match status" value="1"/>
</dbReference>
<evidence type="ECO:0000313" key="3">
    <source>
        <dbReference type="Proteomes" id="UP000077405"/>
    </source>
</evidence>
<dbReference type="Proteomes" id="UP000077405">
    <property type="component" value="Chromosome"/>
</dbReference>
<dbReference type="InterPro" id="IPR036873">
    <property type="entry name" value="Rhodanese-like_dom_sf"/>
</dbReference>
<organism evidence="2 3">
    <name type="scientific">Azospirillum humicireducens</name>
    <dbReference type="NCBI Taxonomy" id="1226968"/>
    <lineage>
        <taxon>Bacteria</taxon>
        <taxon>Pseudomonadati</taxon>
        <taxon>Pseudomonadota</taxon>
        <taxon>Alphaproteobacteria</taxon>
        <taxon>Rhodospirillales</taxon>
        <taxon>Azospirillaceae</taxon>
        <taxon>Azospirillum</taxon>
    </lineage>
</organism>
<protein>
    <submittedName>
        <fullName evidence="2">Sulfurtransferase</fullName>
    </submittedName>
</protein>
<reference evidence="2 3" key="1">
    <citation type="journal article" date="2013" name="Int. J. Syst. Evol. Microbiol.">
        <title>Azospirillum humicireducens sp. nov., a nitrogen-fixing bacterium isolated from a microbial fuel cell.</title>
        <authorList>
            <person name="Zhou S."/>
            <person name="Han L."/>
            <person name="Wang Y."/>
            <person name="Yang G."/>
            <person name="Zhuang L."/>
            <person name="Hu P."/>
        </authorList>
    </citation>
    <scope>NUCLEOTIDE SEQUENCE [LARGE SCALE GENOMIC DNA]</scope>
    <source>
        <strain evidence="2 3">SgZ-5</strain>
    </source>
</reference>
<dbReference type="AlphaFoldDB" id="A0A160JFJ1"/>
<dbReference type="OrthoDB" id="9807812at2"/>
<sequence>MAAPFEIEVEELDRRRKAGDAMVVLDVREPWEFALCAIDGSLHIPMNGLPGRVDELPKDRDVVVVCHHGGRSAQVTMWLRSKGFDRAINLDGGVDAWARRIDPNMKVY</sequence>
<dbReference type="KEGG" id="ahu:A6A40_06650"/>